<organism evidence="3 4">
    <name type="scientific">Biomphalaria glabrata</name>
    <name type="common">Bloodfluke planorb</name>
    <name type="synonym">Freshwater snail</name>
    <dbReference type="NCBI Taxonomy" id="6526"/>
    <lineage>
        <taxon>Eukaryota</taxon>
        <taxon>Metazoa</taxon>
        <taxon>Spiralia</taxon>
        <taxon>Lophotrochozoa</taxon>
        <taxon>Mollusca</taxon>
        <taxon>Gastropoda</taxon>
        <taxon>Heterobranchia</taxon>
        <taxon>Euthyneura</taxon>
        <taxon>Panpulmonata</taxon>
        <taxon>Hygrophila</taxon>
        <taxon>Lymnaeoidea</taxon>
        <taxon>Planorbidae</taxon>
        <taxon>Biomphalaria</taxon>
    </lineage>
</organism>
<proteinExistence type="predicted"/>
<dbReference type="AlphaFoldDB" id="A0A2C9KQC8"/>
<dbReference type="VEuPathDB" id="VectorBase:BGLAX_027036"/>
<reference evidence="3" key="1">
    <citation type="submission" date="2020-05" db="UniProtKB">
        <authorList>
            <consortium name="EnsemblMetazoa"/>
        </authorList>
    </citation>
    <scope>IDENTIFICATION</scope>
    <source>
        <strain evidence="3">BB02</strain>
    </source>
</reference>
<evidence type="ECO:0000313" key="4">
    <source>
        <dbReference type="Proteomes" id="UP000076420"/>
    </source>
</evidence>
<dbReference type="VEuPathDB" id="VectorBase:BGLB022323"/>
<evidence type="ECO:0000256" key="1">
    <source>
        <dbReference type="ARBA" id="ARBA00022614"/>
    </source>
</evidence>
<dbReference type="KEGG" id="bgt:106075838"/>
<dbReference type="SMART" id="SM00369">
    <property type="entry name" value="LRR_TYP"/>
    <property type="match status" value="5"/>
</dbReference>
<evidence type="ECO:0000313" key="3">
    <source>
        <dbReference type="EnsemblMetazoa" id="BGLB022323-PA"/>
    </source>
</evidence>
<dbReference type="SMART" id="SM00365">
    <property type="entry name" value="LRR_SD22"/>
    <property type="match status" value="5"/>
</dbReference>
<dbReference type="Pfam" id="PF13855">
    <property type="entry name" value="LRR_8"/>
    <property type="match status" value="1"/>
</dbReference>
<evidence type="ECO:0000256" key="2">
    <source>
        <dbReference type="ARBA" id="ARBA00022737"/>
    </source>
</evidence>
<dbReference type="InterPro" id="IPR032675">
    <property type="entry name" value="LRR_dom_sf"/>
</dbReference>
<dbReference type="PANTHER" id="PTHR46652:SF3">
    <property type="entry name" value="LEUCINE-RICH REPEAT-CONTAINING PROTEIN 9"/>
    <property type="match status" value="1"/>
</dbReference>
<dbReference type="SUPFAM" id="SSF52075">
    <property type="entry name" value="Outer arm dynein light chain 1"/>
    <property type="match status" value="1"/>
</dbReference>
<dbReference type="Proteomes" id="UP000076420">
    <property type="component" value="Unassembled WGS sequence"/>
</dbReference>
<keyword evidence="1" id="KW-0433">Leucine-rich repeat</keyword>
<gene>
    <name evidence="3" type="primary">106075838</name>
</gene>
<dbReference type="InterPro" id="IPR050836">
    <property type="entry name" value="SDS22/Internalin_LRR"/>
</dbReference>
<dbReference type="EnsemblMetazoa" id="BGLB022323-RA">
    <property type="protein sequence ID" value="BGLB022323-PA"/>
    <property type="gene ID" value="BGLB022323"/>
</dbReference>
<sequence>EVQEGTLAKDTFGGRLTVDYVAEKLGHASFSEIRELDLPNNAIRVVDLGTGELFINLRSVNLEHNNLQSFAGLIYLVNLRVLCLNHNHIECILPRAKPQTLVNKKNMSVQGKHIDNSVQNSSPVLENLEVLHLGYNNIKDLASLQLHLLPSLKALFLQGNEIVKVEGLDGLHDLRELVLDKNKIKQISETSFSNQWNLQ</sequence>
<name>A0A2C9KQC8_BIOGL</name>
<dbReference type="InterPro" id="IPR025875">
    <property type="entry name" value="Leu-rich_rpt_4"/>
</dbReference>
<dbReference type="Pfam" id="PF12799">
    <property type="entry name" value="LRR_4"/>
    <property type="match status" value="1"/>
</dbReference>
<dbReference type="InterPro" id="IPR003591">
    <property type="entry name" value="Leu-rich_rpt_typical-subtyp"/>
</dbReference>
<dbReference type="PROSITE" id="PS51450">
    <property type="entry name" value="LRR"/>
    <property type="match status" value="4"/>
</dbReference>
<keyword evidence="2" id="KW-0677">Repeat</keyword>
<accession>A0A2C9KQC8</accession>
<dbReference type="PANTHER" id="PTHR46652">
    <property type="entry name" value="LEUCINE-RICH REPEAT AND IQ DOMAIN-CONTAINING PROTEIN 1-RELATED"/>
    <property type="match status" value="1"/>
</dbReference>
<dbReference type="Gene3D" id="3.80.10.10">
    <property type="entry name" value="Ribonuclease Inhibitor"/>
    <property type="match status" value="2"/>
</dbReference>
<protein>
    <submittedName>
        <fullName evidence="3">Uncharacterized protein</fullName>
    </submittedName>
</protein>
<dbReference type="STRING" id="6526.A0A2C9KQC8"/>
<dbReference type="InterPro" id="IPR001611">
    <property type="entry name" value="Leu-rich_rpt"/>
</dbReference>